<keyword evidence="5 6" id="KW-0472">Membrane</keyword>
<feature type="transmembrane region" description="Helical" evidence="6">
    <location>
        <begin position="136"/>
        <end position="169"/>
    </location>
</feature>
<feature type="transmembrane region" description="Helical" evidence="6">
    <location>
        <begin position="69"/>
        <end position="92"/>
    </location>
</feature>
<feature type="non-terminal residue" evidence="7">
    <location>
        <position position="240"/>
    </location>
</feature>
<evidence type="ECO:0000313" key="7">
    <source>
        <dbReference type="EMBL" id="RAV80716.1"/>
    </source>
</evidence>
<dbReference type="AlphaFoldDB" id="A0A329P2J1"/>
<feature type="transmembrane region" description="Helical" evidence="6">
    <location>
        <begin position="208"/>
        <end position="226"/>
    </location>
</feature>
<organism evidence="7 8">
    <name type="scientific">Aerococcus urinae</name>
    <dbReference type="NCBI Taxonomy" id="1376"/>
    <lineage>
        <taxon>Bacteria</taxon>
        <taxon>Bacillati</taxon>
        <taxon>Bacillota</taxon>
        <taxon>Bacilli</taxon>
        <taxon>Lactobacillales</taxon>
        <taxon>Aerococcaceae</taxon>
        <taxon>Aerococcus</taxon>
    </lineage>
</organism>
<keyword evidence="6" id="KW-1003">Cell membrane</keyword>
<dbReference type="EMBL" id="QMHM01000004">
    <property type="protein sequence ID" value="RAV80716.1"/>
    <property type="molecule type" value="Genomic_DNA"/>
</dbReference>
<dbReference type="Pfam" id="PF01925">
    <property type="entry name" value="TauE"/>
    <property type="match status" value="1"/>
</dbReference>
<comment type="subcellular location">
    <subcellularLocation>
        <location evidence="6">Cell membrane</location>
        <topology evidence="6">Multi-pass membrane protein</topology>
    </subcellularLocation>
    <subcellularLocation>
        <location evidence="1">Membrane</location>
        <topology evidence="1">Multi-pass membrane protein</topology>
    </subcellularLocation>
</comment>
<sequence>MIGILYMIIILIANTIGSISGMGGGVIIKPMLDFINIHSPKEISFFSSLAVFTMSIISTRTQIKNNNSFSWNMIFKIAIGSILGGILGQYTYTYLLIMTNNENYITIIQVILTIISLLFSYLHSMNIWENFKLHNTISYLLCGLLLGFLASFLGIGGGPINVSLLMLMFNFPIKRATTYSICIIFFSQLSKLVTFFITSSLIDIDISMIPFIIFAALIGGKLGAVISNKISENKIKYLFK</sequence>
<evidence type="ECO:0000256" key="6">
    <source>
        <dbReference type="RuleBase" id="RU363041"/>
    </source>
</evidence>
<comment type="caution">
    <text evidence="7">The sequence shown here is derived from an EMBL/GenBank/DDBJ whole genome shotgun (WGS) entry which is preliminary data.</text>
</comment>
<evidence type="ECO:0000256" key="5">
    <source>
        <dbReference type="ARBA" id="ARBA00023136"/>
    </source>
</evidence>
<proteinExistence type="inferred from homology"/>
<evidence type="ECO:0000313" key="8">
    <source>
        <dbReference type="Proteomes" id="UP000251923"/>
    </source>
</evidence>
<evidence type="ECO:0000256" key="1">
    <source>
        <dbReference type="ARBA" id="ARBA00004141"/>
    </source>
</evidence>
<evidence type="ECO:0000256" key="2">
    <source>
        <dbReference type="ARBA" id="ARBA00009142"/>
    </source>
</evidence>
<feature type="transmembrane region" description="Helical" evidence="6">
    <location>
        <begin position="181"/>
        <end position="202"/>
    </location>
</feature>
<dbReference type="PANTHER" id="PTHR43701">
    <property type="entry name" value="MEMBRANE TRANSPORTER PROTEIN MJ0441-RELATED"/>
    <property type="match status" value="1"/>
</dbReference>
<dbReference type="Proteomes" id="UP000251923">
    <property type="component" value="Unassembled WGS sequence"/>
</dbReference>
<reference evidence="7 8" key="1">
    <citation type="submission" date="2018-04" db="EMBL/GenBank/DDBJ databases">
        <title>Aerococcus urinae genomes.</title>
        <authorList>
            <person name="Hilt E."/>
            <person name="Gilbert N.M."/>
            <person name="Thomas-White K."/>
            <person name="Putonti C."/>
            <person name="Lewis A.L."/>
            <person name="Visck K.L."/>
            <person name="Wolfe A.J."/>
        </authorList>
    </citation>
    <scope>NUCLEOTIDE SEQUENCE [LARGE SCALE GENOMIC DNA]</scope>
    <source>
        <strain evidence="7 8">UMB7480</strain>
    </source>
</reference>
<dbReference type="PANTHER" id="PTHR43701:SF2">
    <property type="entry name" value="MEMBRANE TRANSPORTER PROTEIN YJNA-RELATED"/>
    <property type="match status" value="1"/>
</dbReference>
<evidence type="ECO:0000256" key="3">
    <source>
        <dbReference type="ARBA" id="ARBA00022692"/>
    </source>
</evidence>
<gene>
    <name evidence="7" type="ORF">DBT54_02690</name>
</gene>
<dbReference type="InterPro" id="IPR051598">
    <property type="entry name" value="TSUP/Inactive_protease-like"/>
</dbReference>
<accession>A0A329P2J1</accession>
<keyword evidence="3 6" id="KW-0812">Transmembrane</keyword>
<feature type="transmembrane region" description="Helical" evidence="6">
    <location>
        <begin position="104"/>
        <end position="124"/>
    </location>
</feature>
<dbReference type="GO" id="GO:0005886">
    <property type="term" value="C:plasma membrane"/>
    <property type="evidence" value="ECO:0007669"/>
    <property type="project" value="UniProtKB-SubCell"/>
</dbReference>
<protein>
    <recommendedName>
        <fullName evidence="6">Probable membrane transporter protein</fullName>
    </recommendedName>
</protein>
<evidence type="ECO:0000256" key="4">
    <source>
        <dbReference type="ARBA" id="ARBA00022989"/>
    </source>
</evidence>
<feature type="transmembrane region" description="Helical" evidence="6">
    <location>
        <begin position="6"/>
        <end position="31"/>
    </location>
</feature>
<dbReference type="InterPro" id="IPR002781">
    <property type="entry name" value="TM_pro_TauE-like"/>
</dbReference>
<comment type="similarity">
    <text evidence="2 6">Belongs to the 4-toluene sulfonate uptake permease (TSUP) (TC 2.A.102) family.</text>
</comment>
<name>A0A329P2J1_9LACT</name>
<keyword evidence="4 6" id="KW-1133">Transmembrane helix</keyword>